<reference evidence="1 2" key="1">
    <citation type="submission" date="2018-07" db="EMBL/GenBank/DDBJ databases">
        <title>Complete genome sequence of Psychrobacillus sp. PB01, isolated from iceberg, and comparative genome analysis of Psychrobacillus strains.</title>
        <authorList>
            <person name="Lee P.C."/>
        </authorList>
    </citation>
    <scope>NUCLEOTIDE SEQUENCE [LARGE SCALE GENOMIC DNA]</scope>
    <source>
        <strain evidence="1 2">PB01</strain>
    </source>
</reference>
<sequence length="176" mass="20140">MFETIDYLQFGNKNQKRAFLAIENLGIIHSLSEYHPILCGTLPIGIDILGSDLDIIMNVVEFTSFEKKVTAFFGNHHDFKLKKTSIRNVPVIKANFTFEGFEFEIFGQPQPVKEQYAYIHMIIENTILNHNPCLKDEVIKLKEQGLKTEPAFCKLLGLEGDPYESLLEFGKSKQII</sequence>
<name>A0A5J6SNS1_9BACI</name>
<dbReference type="AlphaFoldDB" id="A0A5J6SNS1"/>
<dbReference type="Pfam" id="PF14091">
    <property type="entry name" value="DUF4269"/>
    <property type="match status" value="1"/>
</dbReference>
<accession>A0A5J6SNS1</accession>
<dbReference type="KEGG" id="psyo:PB01_09875"/>
<dbReference type="EMBL" id="CP031223">
    <property type="protein sequence ID" value="QFF99113.1"/>
    <property type="molecule type" value="Genomic_DNA"/>
</dbReference>
<proteinExistence type="predicted"/>
<protein>
    <submittedName>
        <fullName evidence="1">DUF4269 domain-containing protein</fullName>
    </submittedName>
</protein>
<dbReference type="OrthoDB" id="6402248at2"/>
<gene>
    <name evidence="1" type="ORF">PB01_09875</name>
</gene>
<dbReference type="RefSeq" id="WP_151700044.1">
    <property type="nucleotide sequence ID" value="NZ_CP031223.1"/>
</dbReference>
<dbReference type="Proteomes" id="UP000325517">
    <property type="component" value="Chromosome"/>
</dbReference>
<organism evidence="1 2">
    <name type="scientific">Psychrobacillus glaciei</name>
    <dbReference type="NCBI Taxonomy" id="2283160"/>
    <lineage>
        <taxon>Bacteria</taxon>
        <taxon>Bacillati</taxon>
        <taxon>Bacillota</taxon>
        <taxon>Bacilli</taxon>
        <taxon>Bacillales</taxon>
        <taxon>Bacillaceae</taxon>
        <taxon>Psychrobacillus</taxon>
    </lineage>
</organism>
<keyword evidence="2" id="KW-1185">Reference proteome</keyword>
<dbReference type="InterPro" id="IPR025365">
    <property type="entry name" value="DUF4269"/>
</dbReference>
<evidence type="ECO:0000313" key="2">
    <source>
        <dbReference type="Proteomes" id="UP000325517"/>
    </source>
</evidence>
<evidence type="ECO:0000313" key="1">
    <source>
        <dbReference type="EMBL" id="QFF99113.1"/>
    </source>
</evidence>